<dbReference type="InterPro" id="IPR025528">
    <property type="entry name" value="BrnA_antitoxin"/>
</dbReference>
<dbReference type="KEGG" id="pazo:AYR47_18275"/>
<organism evidence="1 2">
    <name type="scientific">Pseudomonas azotoformans</name>
    <dbReference type="NCBI Taxonomy" id="47878"/>
    <lineage>
        <taxon>Bacteria</taxon>
        <taxon>Pseudomonadati</taxon>
        <taxon>Pseudomonadota</taxon>
        <taxon>Gammaproteobacteria</taxon>
        <taxon>Pseudomonadales</taxon>
        <taxon>Pseudomonadaceae</taxon>
        <taxon>Pseudomonas</taxon>
    </lineage>
</organism>
<name>A0A127HZZ2_PSEAZ</name>
<dbReference type="RefSeq" id="WP_033903082.1">
    <property type="nucleotide sequence ID" value="NZ_CP014546.1"/>
</dbReference>
<dbReference type="Proteomes" id="UP000070516">
    <property type="component" value="Chromosome"/>
</dbReference>
<protein>
    <recommendedName>
        <fullName evidence="3">BrnA antitoxin family protein</fullName>
    </recommendedName>
</protein>
<dbReference type="EMBL" id="CP014546">
    <property type="protein sequence ID" value="AMN80135.1"/>
    <property type="molecule type" value="Genomic_DNA"/>
</dbReference>
<evidence type="ECO:0008006" key="3">
    <source>
        <dbReference type="Google" id="ProtNLM"/>
    </source>
</evidence>
<dbReference type="Pfam" id="PF14384">
    <property type="entry name" value="BrnA_antitoxin"/>
    <property type="match status" value="1"/>
</dbReference>
<evidence type="ECO:0000313" key="2">
    <source>
        <dbReference type="Proteomes" id="UP000070516"/>
    </source>
</evidence>
<reference evidence="1 2" key="1">
    <citation type="submission" date="2016-02" db="EMBL/GenBank/DDBJ databases">
        <title>Complete genome sequence of Pseudomonas azotoformans S4.</title>
        <authorList>
            <person name="Fang Y."/>
            <person name="Wu L."/>
            <person name="Feng G."/>
        </authorList>
    </citation>
    <scope>NUCLEOTIDE SEQUENCE [LARGE SCALE GENOMIC DNA]</scope>
    <source>
        <strain evidence="1 2">S4</strain>
    </source>
</reference>
<evidence type="ECO:0000313" key="1">
    <source>
        <dbReference type="EMBL" id="AMN80135.1"/>
    </source>
</evidence>
<accession>A0A127HZZ2</accession>
<sequence>MKDEYDFSSGKRGAVASNKGKTRITIMLDDSVIEAARARAENAGTGYQTVINNLLRQALLSQETHNLAPPSVKKTKTLHVIKDGISVCEVEALEQQLIALAGELNRVLASPRLTKSKAKSTL</sequence>
<dbReference type="AlphaFoldDB" id="A0A127HZZ2"/>
<gene>
    <name evidence="1" type="ORF">AYR47_18275</name>
</gene>
<proteinExistence type="predicted"/>